<dbReference type="AlphaFoldDB" id="A0A367KN68"/>
<protein>
    <submittedName>
        <fullName evidence="1">Uncharacterized protein</fullName>
    </submittedName>
</protein>
<sequence length="132" mass="14980">MKSKIVDNGLLKVANVAQSKITWSLDLHFEVIFMPNSRGNVYDKSSVETMDIVDDKGDPYAIKQLVNLHTYLEKNASPSIIEDNQINGLKDVLIRTVQARPSRAAAFKACVEESTARYWRNKYQKDPDNTFS</sequence>
<reference evidence="1 2" key="1">
    <citation type="journal article" date="2018" name="G3 (Bethesda)">
        <title>Phylogenetic and Phylogenomic Definition of Rhizopus Species.</title>
        <authorList>
            <person name="Gryganskyi A.P."/>
            <person name="Golan J."/>
            <person name="Dolatabadi S."/>
            <person name="Mondo S."/>
            <person name="Robb S."/>
            <person name="Idnurm A."/>
            <person name="Muszewska A."/>
            <person name="Steczkiewicz K."/>
            <person name="Masonjones S."/>
            <person name="Liao H.L."/>
            <person name="Gajdeczka M.T."/>
            <person name="Anike F."/>
            <person name="Vuek A."/>
            <person name="Anishchenko I.M."/>
            <person name="Voigt K."/>
            <person name="de Hoog G.S."/>
            <person name="Smith M.E."/>
            <person name="Heitman J."/>
            <person name="Vilgalys R."/>
            <person name="Stajich J.E."/>
        </authorList>
    </citation>
    <scope>NUCLEOTIDE SEQUENCE [LARGE SCALE GENOMIC DNA]</scope>
    <source>
        <strain evidence="1 2">LSU 92-RS-03</strain>
    </source>
</reference>
<organism evidence="1 2">
    <name type="scientific">Rhizopus stolonifer</name>
    <name type="common">Rhizopus nigricans</name>
    <dbReference type="NCBI Taxonomy" id="4846"/>
    <lineage>
        <taxon>Eukaryota</taxon>
        <taxon>Fungi</taxon>
        <taxon>Fungi incertae sedis</taxon>
        <taxon>Mucoromycota</taxon>
        <taxon>Mucoromycotina</taxon>
        <taxon>Mucoromycetes</taxon>
        <taxon>Mucorales</taxon>
        <taxon>Mucorineae</taxon>
        <taxon>Rhizopodaceae</taxon>
        <taxon>Rhizopus</taxon>
    </lineage>
</organism>
<evidence type="ECO:0000313" key="2">
    <source>
        <dbReference type="Proteomes" id="UP000253551"/>
    </source>
</evidence>
<gene>
    <name evidence="1" type="ORF">CU098_008883</name>
</gene>
<proteinExistence type="predicted"/>
<evidence type="ECO:0000313" key="1">
    <source>
        <dbReference type="EMBL" id="RCI03666.1"/>
    </source>
</evidence>
<dbReference type="OrthoDB" id="2288511at2759"/>
<keyword evidence="2" id="KW-1185">Reference proteome</keyword>
<accession>A0A367KN68</accession>
<dbReference type="EMBL" id="PJQM01000938">
    <property type="protein sequence ID" value="RCI03666.1"/>
    <property type="molecule type" value="Genomic_DNA"/>
</dbReference>
<dbReference type="Proteomes" id="UP000253551">
    <property type="component" value="Unassembled WGS sequence"/>
</dbReference>
<comment type="caution">
    <text evidence="1">The sequence shown here is derived from an EMBL/GenBank/DDBJ whole genome shotgun (WGS) entry which is preliminary data.</text>
</comment>
<name>A0A367KN68_RHIST</name>